<reference evidence="3 4" key="1">
    <citation type="submission" date="2012-06" db="EMBL/GenBank/DDBJ databases">
        <title>Finished chromosome of genome of Crinalium epipsammum PCC 9333.</title>
        <authorList>
            <consortium name="US DOE Joint Genome Institute"/>
            <person name="Gugger M."/>
            <person name="Coursin T."/>
            <person name="Rippka R."/>
            <person name="Tandeau De Marsac N."/>
            <person name="Huntemann M."/>
            <person name="Wei C.-L."/>
            <person name="Han J."/>
            <person name="Detter J.C."/>
            <person name="Han C."/>
            <person name="Tapia R."/>
            <person name="Davenport K."/>
            <person name="Daligault H."/>
            <person name="Erkkila T."/>
            <person name="Gu W."/>
            <person name="Munk A.C.C."/>
            <person name="Teshima H."/>
            <person name="Xu Y."/>
            <person name="Chain P."/>
            <person name="Chen A."/>
            <person name="Krypides N."/>
            <person name="Mavromatis K."/>
            <person name="Markowitz V."/>
            <person name="Szeto E."/>
            <person name="Ivanova N."/>
            <person name="Mikhailova N."/>
            <person name="Ovchinnikova G."/>
            <person name="Pagani I."/>
            <person name="Pati A."/>
            <person name="Goodwin L."/>
            <person name="Peters L."/>
            <person name="Pitluck S."/>
            <person name="Woyke T."/>
            <person name="Kerfeld C."/>
        </authorList>
    </citation>
    <scope>NUCLEOTIDE SEQUENCE [LARGE SCALE GENOMIC DNA]</scope>
    <source>
        <strain evidence="3 4">PCC 9333</strain>
    </source>
</reference>
<dbReference type="Proteomes" id="UP000010472">
    <property type="component" value="Chromosome"/>
</dbReference>
<dbReference type="eggNOG" id="COG0457">
    <property type="taxonomic scope" value="Bacteria"/>
</dbReference>
<evidence type="ECO:0000256" key="2">
    <source>
        <dbReference type="SAM" id="Phobius"/>
    </source>
</evidence>
<dbReference type="EMBL" id="CP003620">
    <property type="protein sequence ID" value="AFZ13545.1"/>
    <property type="molecule type" value="Genomic_DNA"/>
</dbReference>
<feature type="region of interest" description="Disordered" evidence="1">
    <location>
        <begin position="1"/>
        <end position="40"/>
    </location>
</feature>
<keyword evidence="2" id="KW-1133">Transmembrane helix</keyword>
<evidence type="ECO:0000256" key="1">
    <source>
        <dbReference type="SAM" id="MobiDB-lite"/>
    </source>
</evidence>
<dbReference type="AlphaFoldDB" id="K9W2C8"/>
<evidence type="ECO:0000313" key="4">
    <source>
        <dbReference type="Proteomes" id="UP000010472"/>
    </source>
</evidence>
<keyword evidence="4" id="KW-1185">Reference proteome</keyword>
<organism evidence="3 4">
    <name type="scientific">Crinalium epipsammum PCC 9333</name>
    <dbReference type="NCBI Taxonomy" id="1173022"/>
    <lineage>
        <taxon>Bacteria</taxon>
        <taxon>Bacillati</taxon>
        <taxon>Cyanobacteriota</taxon>
        <taxon>Cyanophyceae</taxon>
        <taxon>Gomontiellales</taxon>
        <taxon>Gomontiellaceae</taxon>
        <taxon>Crinalium</taxon>
    </lineage>
</organism>
<feature type="transmembrane region" description="Helical" evidence="2">
    <location>
        <begin position="66"/>
        <end position="87"/>
    </location>
</feature>
<evidence type="ECO:0000313" key="3">
    <source>
        <dbReference type="EMBL" id="AFZ13545.1"/>
    </source>
</evidence>
<dbReference type="InterPro" id="IPR008949">
    <property type="entry name" value="Isoprenoid_synthase_dom_sf"/>
</dbReference>
<accession>K9W2C8</accession>
<name>K9W2C8_9CYAN</name>
<protein>
    <recommendedName>
        <fullName evidence="5">Chromosome segregation ATPase</fullName>
    </recommendedName>
</protein>
<dbReference type="PATRIC" id="fig|1173022.3.peg.2915"/>
<proteinExistence type="predicted"/>
<dbReference type="SUPFAM" id="SSF48576">
    <property type="entry name" value="Terpenoid synthases"/>
    <property type="match status" value="1"/>
</dbReference>
<keyword evidence="2" id="KW-0472">Membrane</keyword>
<dbReference type="STRING" id="1173022.Cri9333_2689"/>
<feature type="compositionally biased region" description="Basic and acidic residues" evidence="1">
    <location>
        <begin position="18"/>
        <end position="31"/>
    </location>
</feature>
<dbReference type="KEGG" id="cep:Cri9333_2689"/>
<evidence type="ECO:0008006" key="5">
    <source>
        <dbReference type="Google" id="ProtNLM"/>
    </source>
</evidence>
<dbReference type="HOGENOM" id="CLU_019646_0_0_3"/>
<sequence length="701" mass="78230">MARNPDIPDRWSANQSSNRDRLAPPRRGERRLGHRVSPMREELEDDTPNLVIRWANRLRLPTSLKFWAIVTVVVSGTFGFTAMALLFKLPALPNCPAIYWPMASASLRMYCADLAANKQTVDDLVEAIALVDSLPSNHELRPVINSKIEEWALDILKLADQSFQDGNLEEAIATARKIPSKTPAYNLVEARIEHWQTVWSQAEGIYQKVEEFLRLSKWREAFREAVKLTNLSNNYWSTTKFDELVNLIQVAKEDSSKLDKAYQLSKKGGLDNLLEAVNIAEKLGSQSYAYKEAQDLIAKCGQQLLELAQELLDKGDWQNVQKIANSKSSSLKLDAEFQDLGDLANALSRAEEGTIPDLEQAITLAQKLTNERPLYDKAQQLIGRWQLEIQDVAHLDRARTFASSGQVNDLRTAINEAGLIPGSNPRGSEARNQVNRWVVQVETIEDQPLLDRAEQMASFGNIDSLQNAIAQANQIRRGRALYQQAQGKVQDWAQQVQRMQDQPVLDQAETQASLGNLSKAISVAQQIRPGRLLYGEAKDKVRRWLDQLQRSQDQPVLDQAQSQANAGNLNDAVVTAQQIKSGRALSRVATTKIRSWQTQLQAEQNLNSAYQLANNSTPESLAAAIQAARQVPTASKLRAEANDAANRWSNQLLAMAQEMALRDVQGAIAIAKNIPPRTDAYDSAQQQIQAWQGSIQPLSSP</sequence>
<keyword evidence="2" id="KW-0812">Transmembrane</keyword>
<gene>
    <name evidence="3" type="ORF">Cri9333_2689</name>
</gene>
<dbReference type="RefSeq" id="WP_015203659.1">
    <property type="nucleotide sequence ID" value="NC_019753.1"/>
</dbReference>
<dbReference type="OrthoDB" id="503367at2"/>